<evidence type="ECO:0000313" key="2">
    <source>
        <dbReference type="Proteomes" id="UP001164929"/>
    </source>
</evidence>
<dbReference type="Proteomes" id="UP001164929">
    <property type="component" value="Chromosome 2"/>
</dbReference>
<accession>A0AAD6RBM9</accession>
<evidence type="ECO:0000313" key="1">
    <source>
        <dbReference type="EMBL" id="KAJ7005968.1"/>
    </source>
</evidence>
<proteinExistence type="predicted"/>
<protein>
    <submittedName>
        <fullName evidence="1">Uncharacterized protein</fullName>
    </submittedName>
</protein>
<dbReference type="EMBL" id="JAQIZT010000002">
    <property type="protein sequence ID" value="KAJ7005968.1"/>
    <property type="molecule type" value="Genomic_DNA"/>
</dbReference>
<keyword evidence="2" id="KW-1185">Reference proteome</keyword>
<sequence>MLIWRRRRQARRLQPATCRARDCSNIFREGSNKHRHLVVNGPALVSLMTWTDKLQVLAN</sequence>
<reference evidence="1" key="1">
    <citation type="journal article" date="2023" name="Mol. Ecol. Resour.">
        <title>Chromosome-level genome assembly of a triploid poplar Populus alba 'Berolinensis'.</title>
        <authorList>
            <person name="Chen S."/>
            <person name="Yu Y."/>
            <person name="Wang X."/>
            <person name="Wang S."/>
            <person name="Zhang T."/>
            <person name="Zhou Y."/>
            <person name="He R."/>
            <person name="Meng N."/>
            <person name="Wang Y."/>
            <person name="Liu W."/>
            <person name="Liu Z."/>
            <person name="Liu J."/>
            <person name="Guo Q."/>
            <person name="Huang H."/>
            <person name="Sederoff R.R."/>
            <person name="Wang G."/>
            <person name="Qu G."/>
            <person name="Chen S."/>
        </authorList>
    </citation>
    <scope>NUCLEOTIDE SEQUENCE</scope>
    <source>
        <strain evidence="1">SC-2020</strain>
    </source>
</reference>
<gene>
    <name evidence="1" type="ORF">NC653_005344</name>
</gene>
<organism evidence="1 2">
    <name type="scientific">Populus alba x Populus x berolinensis</name>
    <dbReference type="NCBI Taxonomy" id="444605"/>
    <lineage>
        <taxon>Eukaryota</taxon>
        <taxon>Viridiplantae</taxon>
        <taxon>Streptophyta</taxon>
        <taxon>Embryophyta</taxon>
        <taxon>Tracheophyta</taxon>
        <taxon>Spermatophyta</taxon>
        <taxon>Magnoliopsida</taxon>
        <taxon>eudicotyledons</taxon>
        <taxon>Gunneridae</taxon>
        <taxon>Pentapetalae</taxon>
        <taxon>rosids</taxon>
        <taxon>fabids</taxon>
        <taxon>Malpighiales</taxon>
        <taxon>Salicaceae</taxon>
        <taxon>Saliceae</taxon>
        <taxon>Populus</taxon>
    </lineage>
</organism>
<dbReference type="AlphaFoldDB" id="A0AAD6RBM9"/>
<name>A0AAD6RBM9_9ROSI</name>
<comment type="caution">
    <text evidence="1">The sequence shown here is derived from an EMBL/GenBank/DDBJ whole genome shotgun (WGS) entry which is preliminary data.</text>
</comment>